<dbReference type="GO" id="GO:0004825">
    <property type="term" value="F:methionine-tRNA ligase activity"/>
    <property type="evidence" value="ECO:0007669"/>
    <property type="project" value="UniProtKB-EC"/>
</dbReference>
<dbReference type="AlphaFoldDB" id="A0A0A8E760"/>
<reference evidence="13 14" key="1">
    <citation type="journal article" date="2015" name="Genome Announc.">
        <title>Complete Genome Sequence of Mycoplasma flocculare Strain Ms42T (ATCC 27399T).</title>
        <authorList>
            <person name="Calcutt M.J."/>
            <person name="Foecking M.F."/>
            <person name="Heidari M.B."/>
            <person name="McIntosh M.A."/>
        </authorList>
    </citation>
    <scope>NUCLEOTIDE SEQUENCE [LARGE SCALE GENOMIC DNA]</scope>
    <source>
        <strain evidence="14">ATCC 27399</strain>
    </source>
</reference>
<evidence type="ECO:0000256" key="7">
    <source>
        <dbReference type="ARBA" id="ARBA00022917"/>
    </source>
</evidence>
<dbReference type="OrthoDB" id="9810191at2"/>
<keyword evidence="7 10" id="KW-0648">Protein biosynthesis</keyword>
<organism evidence="13 14">
    <name type="scientific">Mesomycoplasma flocculare ATCC 27399</name>
    <dbReference type="NCBI Taxonomy" id="743971"/>
    <lineage>
        <taxon>Bacteria</taxon>
        <taxon>Bacillati</taxon>
        <taxon>Mycoplasmatota</taxon>
        <taxon>Mycoplasmoidales</taxon>
        <taxon>Metamycoplasmataceae</taxon>
        <taxon>Mesomycoplasma</taxon>
    </lineage>
</organism>
<keyword evidence="11" id="KW-0472">Membrane</keyword>
<dbReference type="InterPro" id="IPR014758">
    <property type="entry name" value="Met-tRNA_synth"/>
</dbReference>
<keyword evidence="14" id="KW-1185">Reference proteome</keyword>
<evidence type="ECO:0000256" key="6">
    <source>
        <dbReference type="ARBA" id="ARBA00022840"/>
    </source>
</evidence>
<evidence type="ECO:0000256" key="8">
    <source>
        <dbReference type="ARBA" id="ARBA00023146"/>
    </source>
</evidence>
<evidence type="ECO:0000313" key="13">
    <source>
        <dbReference type="EMBL" id="AJC49853.1"/>
    </source>
</evidence>
<dbReference type="InterPro" id="IPR015413">
    <property type="entry name" value="Methionyl/Leucyl_tRNA_Synth"/>
</dbReference>
<evidence type="ECO:0000313" key="14">
    <source>
        <dbReference type="Proteomes" id="UP000031129"/>
    </source>
</evidence>
<evidence type="ECO:0000256" key="10">
    <source>
        <dbReference type="RuleBase" id="RU363039"/>
    </source>
</evidence>
<keyword evidence="4 10" id="KW-0436">Ligase</keyword>
<dbReference type="EMBL" id="CP007585">
    <property type="protein sequence ID" value="AJC49853.1"/>
    <property type="molecule type" value="Genomic_DNA"/>
</dbReference>
<feature type="domain" description="Methionyl/Leucyl tRNA synthetase" evidence="12">
    <location>
        <begin position="6"/>
        <end position="137"/>
    </location>
</feature>
<dbReference type="InterPro" id="IPR014729">
    <property type="entry name" value="Rossmann-like_a/b/a_fold"/>
</dbReference>
<dbReference type="GO" id="GO:0006431">
    <property type="term" value="P:methionyl-tRNA aminoacylation"/>
    <property type="evidence" value="ECO:0007669"/>
    <property type="project" value="InterPro"/>
</dbReference>
<keyword evidence="11" id="KW-0812">Transmembrane</keyword>
<dbReference type="GO" id="GO:0005524">
    <property type="term" value="F:ATP binding"/>
    <property type="evidence" value="ECO:0007669"/>
    <property type="project" value="UniProtKB-KW"/>
</dbReference>
<dbReference type="InterPro" id="IPR009080">
    <property type="entry name" value="tRNAsynth_Ia_anticodon-bd"/>
</dbReference>
<evidence type="ECO:0000256" key="9">
    <source>
        <dbReference type="ARBA" id="ARBA00030904"/>
    </source>
</evidence>
<dbReference type="CDD" id="cd00814">
    <property type="entry name" value="MetRS_core"/>
    <property type="match status" value="1"/>
</dbReference>
<dbReference type="Pfam" id="PF09334">
    <property type="entry name" value="tRNA-synt_1g"/>
    <property type="match status" value="2"/>
</dbReference>
<comment type="similarity">
    <text evidence="10">Belongs to the class-I aminoacyl-tRNA synthetase family.</text>
</comment>
<feature type="transmembrane region" description="Helical" evidence="11">
    <location>
        <begin position="447"/>
        <end position="468"/>
    </location>
</feature>
<evidence type="ECO:0000259" key="12">
    <source>
        <dbReference type="Pfam" id="PF09334"/>
    </source>
</evidence>
<dbReference type="Gene3D" id="3.40.50.620">
    <property type="entry name" value="HUPs"/>
    <property type="match status" value="1"/>
</dbReference>
<keyword evidence="6 10" id="KW-0067">ATP-binding</keyword>
<dbReference type="RefSeq" id="WP_002557516.1">
    <property type="nucleotide sequence ID" value="NZ_CP007585.1"/>
</dbReference>
<dbReference type="PANTHER" id="PTHR43326:SF1">
    <property type="entry name" value="METHIONINE--TRNA LIGASE, MITOCHONDRIAL"/>
    <property type="match status" value="1"/>
</dbReference>
<keyword evidence="8 10" id="KW-0030">Aminoacyl-tRNA synthetase</keyword>
<evidence type="ECO:0000256" key="4">
    <source>
        <dbReference type="ARBA" id="ARBA00022598"/>
    </source>
</evidence>
<dbReference type="NCBIfam" id="TIGR00398">
    <property type="entry name" value="metG"/>
    <property type="match status" value="1"/>
</dbReference>
<dbReference type="Gene3D" id="2.170.220.10">
    <property type="match status" value="1"/>
</dbReference>
<keyword evidence="5 10" id="KW-0547">Nucleotide-binding</keyword>
<sequence length="514" mass="60873">MSKKFYITTPIYYASGNLHIGHLYSSTLAWVIRNFKKMSGFEAKMLTGADEHGHKISQLAEKNNLEPQEFVNKNVEKFKLLWEKFDIDYDYFQRTTSESHKNFVRRIFMKMTTNNDIFKGKYQGFYSISDEEFLTSTQAIYKNGSYYHPVSGAKMEIISEDSYFFRIEKFQKWLENFLDKNSNFIFDPKIAKELRQNFLQKGLENLSVTRKNLKWGISLSQQFTNQTIYVWLDALFSYLSIFSDEINLDLPKEENFWNNAEQIVHVVGKEIARFHCIYWPIFLKSLDLRLPTTILTHGWLITSEGKMSKSKGNVINPLDLLEEFDPEIIKFYFSSQINTNNDSIFDKNLLENFYNSFFVNTLGNLISRTVALILKYFSSPLIFRIDYLDWIDINFYEKILLTLDDFCNLFNQFRIEEAFRIVIELAKNLNRFFDIKQLWMEKNLQKLSASLILVLNGIYAIATFLNIAMPKKINEILDFIGIKEANFRMITKLDKFNEINFKKLESPFFPRKKY</sequence>
<keyword evidence="11" id="KW-1133">Transmembrane helix</keyword>
<evidence type="ECO:0000256" key="11">
    <source>
        <dbReference type="SAM" id="Phobius"/>
    </source>
</evidence>
<feature type="domain" description="Methionyl/Leucyl tRNA synthetase" evidence="12">
    <location>
        <begin position="150"/>
        <end position="369"/>
    </location>
</feature>
<dbReference type="Proteomes" id="UP000031129">
    <property type="component" value="Chromosome"/>
</dbReference>
<evidence type="ECO:0000256" key="5">
    <source>
        <dbReference type="ARBA" id="ARBA00022741"/>
    </source>
</evidence>
<dbReference type="EC" id="6.1.1.10" evidence="2"/>
<dbReference type="PANTHER" id="PTHR43326">
    <property type="entry name" value="METHIONYL-TRNA SYNTHETASE"/>
    <property type="match status" value="1"/>
</dbReference>
<dbReference type="STRING" id="743971.MYF_01695"/>
<evidence type="ECO:0000256" key="1">
    <source>
        <dbReference type="ARBA" id="ARBA00003314"/>
    </source>
</evidence>
<dbReference type="HOGENOM" id="CLU_009710_9_2_14"/>
<dbReference type="SUPFAM" id="SSF52374">
    <property type="entry name" value="Nucleotidylyl transferase"/>
    <property type="match status" value="1"/>
</dbReference>
<accession>A0A0A8E760</accession>
<gene>
    <name evidence="13" type="primary">metG</name>
    <name evidence="13" type="ORF">MYF_01695</name>
</gene>
<evidence type="ECO:0000256" key="2">
    <source>
        <dbReference type="ARBA" id="ARBA00012838"/>
    </source>
</evidence>
<protein>
    <recommendedName>
        <fullName evidence="3">Methionine--tRNA ligase</fullName>
        <ecNumber evidence="2">6.1.1.10</ecNumber>
    </recommendedName>
    <alternativeName>
        <fullName evidence="9">Methionyl-tRNA synthetase</fullName>
    </alternativeName>
</protein>
<dbReference type="PRINTS" id="PR01041">
    <property type="entry name" value="TRNASYNTHMET"/>
</dbReference>
<proteinExistence type="inferred from homology"/>
<dbReference type="Gene3D" id="1.10.730.10">
    <property type="entry name" value="Isoleucyl-tRNA Synthetase, Domain 1"/>
    <property type="match status" value="1"/>
</dbReference>
<dbReference type="InterPro" id="IPR023457">
    <property type="entry name" value="Met-tRNA_synth_2"/>
</dbReference>
<dbReference type="SUPFAM" id="SSF47323">
    <property type="entry name" value="Anticodon-binding domain of a subclass of class I aminoacyl-tRNA synthetases"/>
    <property type="match status" value="1"/>
</dbReference>
<evidence type="ECO:0000256" key="3">
    <source>
        <dbReference type="ARBA" id="ARBA00018753"/>
    </source>
</evidence>
<comment type="function">
    <text evidence="1">Is required not only for elongation of protein synthesis but also for the initiation of all mRNA translation through initiator tRNA(fMet) aminoacylation.</text>
</comment>
<name>A0A0A8E760_MESFC</name>
<dbReference type="KEGG" id="mfq:MYF_01695"/>
<dbReference type="InterPro" id="IPR033911">
    <property type="entry name" value="MetRS_core"/>
</dbReference>